<dbReference type="AlphaFoldDB" id="A0A0G1A6G1"/>
<dbReference type="EMBL" id="LCDO01000009">
    <property type="protein sequence ID" value="KKS56529.1"/>
    <property type="molecule type" value="Genomic_DNA"/>
</dbReference>
<comment type="caution">
    <text evidence="1">The sequence shown here is derived from an EMBL/GenBank/DDBJ whole genome shotgun (WGS) entry which is preliminary data.</text>
</comment>
<evidence type="ECO:0000313" key="1">
    <source>
        <dbReference type="EMBL" id="KKS56529.1"/>
    </source>
</evidence>
<protein>
    <submittedName>
        <fullName evidence="1">Uncharacterized protein</fullName>
    </submittedName>
</protein>
<evidence type="ECO:0000313" key="2">
    <source>
        <dbReference type="Proteomes" id="UP000034837"/>
    </source>
</evidence>
<accession>A0A0G1A6G1</accession>
<sequence>MDTLILDRNPNGGRPMKIGNSVWEHWEDREGEIQKIVDHRYFLGYCPACHRKVCVPKDYGEKIVFHLKKWGIDGQIDNRSGWAKLIEKLLPQKILFELHHQVE</sequence>
<dbReference type="Proteomes" id="UP000034837">
    <property type="component" value="Unassembled WGS sequence"/>
</dbReference>
<organism evidence="1 2">
    <name type="scientific">Candidatus Magasanikbacteria bacterium GW2011_GWA2_42_32</name>
    <dbReference type="NCBI Taxonomy" id="1619039"/>
    <lineage>
        <taxon>Bacteria</taxon>
        <taxon>Candidatus Magasanikiibacteriota</taxon>
    </lineage>
</organism>
<proteinExistence type="predicted"/>
<reference evidence="1 2" key="1">
    <citation type="journal article" date="2015" name="Nature">
        <title>rRNA introns, odd ribosomes, and small enigmatic genomes across a large radiation of phyla.</title>
        <authorList>
            <person name="Brown C.T."/>
            <person name="Hug L.A."/>
            <person name="Thomas B.C."/>
            <person name="Sharon I."/>
            <person name="Castelle C.J."/>
            <person name="Singh A."/>
            <person name="Wilkins M.J."/>
            <person name="Williams K.H."/>
            <person name="Banfield J.F."/>
        </authorList>
    </citation>
    <scope>NUCLEOTIDE SEQUENCE [LARGE SCALE GENOMIC DNA]</scope>
</reference>
<name>A0A0G1A6G1_9BACT</name>
<gene>
    <name evidence="1" type="ORF">UV20_C0009G0008</name>
</gene>